<sequence length="315" mass="35951">MALVIFRKGRGHLFSSRLKKALVMQVKHKQAFVKFNATFPPAMVEQWEKMVAEWDCDKTKQSPYAEPIVGTMMTDIWLELANEEIADVSRGHKTNISALSTAEEPETVPLFLPSSIPSSLWYTSCASGLIDKERRLRLAQADDGLNELRRQLCISATLHDYKKVQVGGQSQKSNTQTWSLMSHFHDKTMCAAKWYSAAYKALSLIDLNGKWTTRLKYLDHNKDLRSPRCNDDDGSRETTRELSWIWLVLHKDGPLKDVASPDKINDTYAAKQAAICRSMVGSFATCWYPTLEKEHIPIEWPSQYILKSFTIMEVD</sequence>
<reference evidence="1 2" key="1">
    <citation type="submission" date="2014-04" db="EMBL/GenBank/DDBJ databases">
        <authorList>
            <consortium name="DOE Joint Genome Institute"/>
            <person name="Kuo A."/>
            <person name="Tarkka M."/>
            <person name="Buscot F."/>
            <person name="Kohler A."/>
            <person name="Nagy L.G."/>
            <person name="Floudas D."/>
            <person name="Copeland A."/>
            <person name="Barry K.W."/>
            <person name="Cichocki N."/>
            <person name="Veneault-Fourrey C."/>
            <person name="LaButti K."/>
            <person name="Lindquist E.A."/>
            <person name="Lipzen A."/>
            <person name="Lundell T."/>
            <person name="Morin E."/>
            <person name="Murat C."/>
            <person name="Sun H."/>
            <person name="Tunlid A."/>
            <person name="Henrissat B."/>
            <person name="Grigoriev I.V."/>
            <person name="Hibbett D.S."/>
            <person name="Martin F."/>
            <person name="Nordberg H.P."/>
            <person name="Cantor M.N."/>
            <person name="Hua S.X."/>
        </authorList>
    </citation>
    <scope>NUCLEOTIDE SEQUENCE [LARGE SCALE GENOMIC DNA]</scope>
    <source>
        <strain evidence="1 2">F 1598</strain>
    </source>
</reference>
<evidence type="ECO:0000313" key="1">
    <source>
        <dbReference type="EMBL" id="KIM74803.1"/>
    </source>
</evidence>
<dbReference type="AlphaFoldDB" id="A0A0C3ALN1"/>
<keyword evidence="2" id="KW-1185">Reference proteome</keyword>
<accession>A0A0C3ALN1</accession>
<dbReference type="Proteomes" id="UP000054166">
    <property type="component" value="Unassembled WGS sequence"/>
</dbReference>
<dbReference type="InParanoid" id="A0A0C3ALN1"/>
<dbReference type="HOGENOM" id="CLU_883128_0_0_1"/>
<proteinExistence type="predicted"/>
<dbReference type="STRING" id="765440.A0A0C3ALN1"/>
<organism evidence="1 2">
    <name type="scientific">Piloderma croceum (strain F 1598)</name>
    <dbReference type="NCBI Taxonomy" id="765440"/>
    <lineage>
        <taxon>Eukaryota</taxon>
        <taxon>Fungi</taxon>
        <taxon>Dikarya</taxon>
        <taxon>Basidiomycota</taxon>
        <taxon>Agaricomycotina</taxon>
        <taxon>Agaricomycetes</taxon>
        <taxon>Agaricomycetidae</taxon>
        <taxon>Atheliales</taxon>
        <taxon>Atheliaceae</taxon>
        <taxon>Piloderma</taxon>
    </lineage>
</organism>
<reference evidence="2" key="2">
    <citation type="submission" date="2015-01" db="EMBL/GenBank/DDBJ databases">
        <title>Evolutionary Origins and Diversification of the Mycorrhizal Mutualists.</title>
        <authorList>
            <consortium name="DOE Joint Genome Institute"/>
            <consortium name="Mycorrhizal Genomics Consortium"/>
            <person name="Kohler A."/>
            <person name="Kuo A."/>
            <person name="Nagy L.G."/>
            <person name="Floudas D."/>
            <person name="Copeland A."/>
            <person name="Barry K.W."/>
            <person name="Cichocki N."/>
            <person name="Veneault-Fourrey C."/>
            <person name="LaButti K."/>
            <person name="Lindquist E.A."/>
            <person name="Lipzen A."/>
            <person name="Lundell T."/>
            <person name="Morin E."/>
            <person name="Murat C."/>
            <person name="Riley R."/>
            <person name="Ohm R."/>
            <person name="Sun H."/>
            <person name="Tunlid A."/>
            <person name="Henrissat B."/>
            <person name="Grigoriev I.V."/>
            <person name="Hibbett D.S."/>
            <person name="Martin F."/>
        </authorList>
    </citation>
    <scope>NUCLEOTIDE SEQUENCE [LARGE SCALE GENOMIC DNA]</scope>
    <source>
        <strain evidence="2">F 1598</strain>
    </source>
</reference>
<dbReference type="EMBL" id="KN833055">
    <property type="protein sequence ID" value="KIM74803.1"/>
    <property type="molecule type" value="Genomic_DNA"/>
</dbReference>
<protein>
    <submittedName>
        <fullName evidence="1">Uncharacterized protein</fullName>
    </submittedName>
</protein>
<evidence type="ECO:0000313" key="2">
    <source>
        <dbReference type="Proteomes" id="UP000054166"/>
    </source>
</evidence>
<name>A0A0C3ALN1_PILCF</name>
<gene>
    <name evidence="1" type="ORF">PILCRDRAFT_92417</name>
</gene>